<dbReference type="InterPro" id="IPR041700">
    <property type="entry name" value="OMP_b-brl_3"/>
</dbReference>
<keyword evidence="5" id="KW-0675">Receptor</keyword>
<evidence type="ECO:0000313" key="6">
    <source>
        <dbReference type="Proteomes" id="UP000620064"/>
    </source>
</evidence>
<evidence type="ECO:0000313" key="5">
    <source>
        <dbReference type="EMBL" id="GGP04029.1"/>
    </source>
</evidence>
<keyword evidence="3" id="KW-0998">Cell outer membrane</keyword>
<sequence>MNMKRNFIIATGLLFISQLGFSQTNKNDTAKEKQIDGVTITKTKKAVEQKADRTIFDFSEQAHLNTGNLSEGLKKLPGLIVSDVAGMMYQGKQLDVYMDGRPLNIGGNQLQAFLEGMPANSVERVEVVTQPGSEFPATSGGAIINIITNKNAQKYLSATYTGRYAFTNYEKYRNRTNNSILLNAKNKYFGWQLNFGQNYRETYRESIIDKVSNVFSEQLNRGYFVKSALTFDIGKDRLLVNYDINHNNNDTENNSYGFIANRTGTAPNYIYSIDDYTTKDFGETKNWRKDLSVTYQVKFDDKNKKLDLNASYNTFDSDYVLDGKKYIESTSTTQNNNLETSSNQNVATFRIDYSQPIKILDEGKISIGGLFERLDYDTDSFGVTNLEYQRQTTSTYAEIQAKKKKFDFTLGARAEAYDISGKTVDLKTGKLTENLIPFKKFSLFPNASIQYNFGQQIYFALNYNRKIQLPNISWLNPNNTNYQNGNISFGGNPNLQPTIFNNFEAKLSVFDYAFIGYNMSLAENQSIQFAEKKYFFEEKPIIDNREAYGVSNGFVNVSSMKIHNFNFGLPIPFMLFTKGLKETMKFNINPDKMNFLYVYAGYQFHELPNNNNKGFWIFNIMAQFILPQDIKLVANYGTMTKGNWYYYRMEKPWMNSFDLTATKKFLKDRLTVSVFANDLFRTNVNAVTSLYNNSNLYLGNNFDSQNFGISINYKLPTKNKLAKEDPNLIKQDKKDDSGLPNQ</sequence>
<feature type="domain" description="Outer membrane protein beta-barrel" evidence="4">
    <location>
        <begin position="298"/>
        <end position="713"/>
    </location>
</feature>
<dbReference type="InterPro" id="IPR036942">
    <property type="entry name" value="Beta-barrel_TonB_sf"/>
</dbReference>
<name>A0ABQ2NKL1_9FLAO</name>
<organism evidence="5 6">
    <name type="scientific">Cloacibacterium rupense</name>
    <dbReference type="NCBI Taxonomy" id="517423"/>
    <lineage>
        <taxon>Bacteria</taxon>
        <taxon>Pseudomonadati</taxon>
        <taxon>Bacteroidota</taxon>
        <taxon>Flavobacteriia</taxon>
        <taxon>Flavobacteriales</taxon>
        <taxon>Weeksellaceae</taxon>
    </lineage>
</organism>
<proteinExistence type="predicted"/>
<evidence type="ECO:0000259" key="4">
    <source>
        <dbReference type="Pfam" id="PF14905"/>
    </source>
</evidence>
<gene>
    <name evidence="5" type="ORF">GCM10010992_14710</name>
</gene>
<dbReference type="InterPro" id="IPR037066">
    <property type="entry name" value="Plug_dom_sf"/>
</dbReference>
<evidence type="ECO:0000256" key="1">
    <source>
        <dbReference type="ARBA" id="ARBA00004442"/>
    </source>
</evidence>
<dbReference type="Proteomes" id="UP000620064">
    <property type="component" value="Unassembled WGS sequence"/>
</dbReference>
<evidence type="ECO:0000256" key="3">
    <source>
        <dbReference type="ARBA" id="ARBA00023237"/>
    </source>
</evidence>
<keyword evidence="6" id="KW-1185">Reference proteome</keyword>
<dbReference type="Gene3D" id="2.40.170.20">
    <property type="entry name" value="TonB-dependent receptor, beta-barrel domain"/>
    <property type="match status" value="1"/>
</dbReference>
<evidence type="ECO:0000256" key="2">
    <source>
        <dbReference type="ARBA" id="ARBA00023136"/>
    </source>
</evidence>
<comment type="caution">
    <text evidence="5">The sequence shown here is derived from an EMBL/GenBank/DDBJ whole genome shotgun (WGS) entry which is preliminary data.</text>
</comment>
<dbReference type="SUPFAM" id="SSF56935">
    <property type="entry name" value="Porins"/>
    <property type="match status" value="1"/>
</dbReference>
<accession>A0ABQ2NKL1</accession>
<comment type="subcellular location">
    <subcellularLocation>
        <location evidence="1">Cell outer membrane</location>
    </subcellularLocation>
</comment>
<reference evidence="6" key="1">
    <citation type="journal article" date="2019" name="Int. J. Syst. Evol. Microbiol.">
        <title>The Global Catalogue of Microorganisms (GCM) 10K type strain sequencing project: providing services to taxonomists for standard genome sequencing and annotation.</title>
        <authorList>
            <consortium name="The Broad Institute Genomics Platform"/>
            <consortium name="The Broad Institute Genome Sequencing Center for Infectious Disease"/>
            <person name="Wu L."/>
            <person name="Ma J."/>
        </authorList>
    </citation>
    <scope>NUCLEOTIDE SEQUENCE [LARGE SCALE GENOMIC DNA]</scope>
    <source>
        <strain evidence="6">CGMCC 1.7656</strain>
    </source>
</reference>
<keyword evidence="2" id="KW-0472">Membrane</keyword>
<dbReference type="Gene3D" id="2.170.130.10">
    <property type="entry name" value="TonB-dependent receptor, plug domain"/>
    <property type="match status" value="1"/>
</dbReference>
<dbReference type="EMBL" id="BMLV01000002">
    <property type="protein sequence ID" value="GGP04029.1"/>
    <property type="molecule type" value="Genomic_DNA"/>
</dbReference>
<protein>
    <submittedName>
        <fullName evidence="5">TonB-dependent receptor</fullName>
    </submittedName>
</protein>
<dbReference type="Pfam" id="PF14905">
    <property type="entry name" value="OMP_b-brl_3"/>
    <property type="match status" value="1"/>
</dbReference>